<evidence type="ECO:0000313" key="3">
    <source>
        <dbReference type="EMBL" id="TWH18444.1"/>
    </source>
</evidence>
<dbReference type="Gene3D" id="1.10.150.280">
    <property type="entry name" value="AF1531-like domain"/>
    <property type="match status" value="1"/>
</dbReference>
<gene>
    <name evidence="3" type="ORF">JD82_00261</name>
</gene>
<dbReference type="GO" id="GO:0015628">
    <property type="term" value="P:protein secretion by the type II secretion system"/>
    <property type="evidence" value="ECO:0007669"/>
    <property type="project" value="TreeGrafter"/>
</dbReference>
<feature type="domain" description="Helix-hairpin-helix DNA-binding motif class 1" evidence="2">
    <location>
        <begin position="190"/>
        <end position="209"/>
    </location>
</feature>
<proteinExistence type="predicted"/>
<feature type="region of interest" description="Disordered" evidence="1">
    <location>
        <begin position="129"/>
        <end position="158"/>
    </location>
</feature>
<evidence type="ECO:0000313" key="4">
    <source>
        <dbReference type="Proteomes" id="UP000317303"/>
    </source>
</evidence>
<dbReference type="AlphaFoldDB" id="A0A660C7T1"/>
<protein>
    <submittedName>
        <fullName evidence="3">Competence protein ComEA</fullName>
    </submittedName>
</protein>
<dbReference type="PANTHER" id="PTHR21180:SF32">
    <property type="entry name" value="ENDONUCLEASE_EXONUCLEASE_PHOSPHATASE FAMILY DOMAIN-CONTAINING PROTEIN 1"/>
    <property type="match status" value="1"/>
</dbReference>
<dbReference type="SMART" id="SM00278">
    <property type="entry name" value="HhH1"/>
    <property type="match status" value="2"/>
</dbReference>
<sequence length="213" mass="21709">MGAAVGVVVALGIVLAVVLGRPSGEEPPPLPVAHEKPATSASPSAADTTPADSAEADGSEQSEKDGPQRLVVSVVGKVRDPGLVQVRAGARVADAIEAAGGARGNADLMSVNLARKLVDGEQLYVGVPVPPGVDSGTPSADEDGEAGGDEPIELNSADADELESLSGVGEVTAQRILDWRTDNGGFTAVEELREIDGIGAKRFEELRDQVTVE</sequence>
<reference evidence="3 4" key="1">
    <citation type="submission" date="2019-07" db="EMBL/GenBank/DDBJ databases">
        <title>R&amp;d 2014.</title>
        <authorList>
            <person name="Klenk H.-P."/>
        </authorList>
    </citation>
    <scope>NUCLEOTIDE SEQUENCE [LARGE SCALE GENOMIC DNA]</scope>
    <source>
        <strain evidence="3 4">DSM 43194</strain>
    </source>
</reference>
<accession>A0A660C7T1</accession>
<dbReference type="SUPFAM" id="SSF47781">
    <property type="entry name" value="RuvA domain 2-like"/>
    <property type="match status" value="1"/>
</dbReference>
<feature type="compositionally biased region" description="Acidic residues" evidence="1">
    <location>
        <begin position="140"/>
        <end position="158"/>
    </location>
</feature>
<name>A0A660C7T1_9PSEU</name>
<feature type="domain" description="Helix-hairpin-helix DNA-binding motif class 1" evidence="2">
    <location>
        <begin position="160"/>
        <end position="179"/>
    </location>
</feature>
<dbReference type="Gene3D" id="3.10.560.10">
    <property type="entry name" value="Outer membrane lipoprotein wza domain like"/>
    <property type="match status" value="1"/>
</dbReference>
<dbReference type="Pfam" id="PF10531">
    <property type="entry name" value="SLBB"/>
    <property type="match status" value="1"/>
</dbReference>
<dbReference type="InterPro" id="IPR003583">
    <property type="entry name" value="Hlx-hairpin-Hlx_DNA-bd_motif"/>
</dbReference>
<feature type="compositionally biased region" description="Low complexity" evidence="1">
    <location>
        <begin position="38"/>
        <end position="53"/>
    </location>
</feature>
<dbReference type="InterPro" id="IPR019554">
    <property type="entry name" value="Soluble_ligand-bd"/>
</dbReference>
<comment type="caution">
    <text evidence="3">The sequence shown here is derived from an EMBL/GenBank/DDBJ whole genome shotgun (WGS) entry which is preliminary data.</text>
</comment>
<dbReference type="Pfam" id="PF12836">
    <property type="entry name" value="HHH_3"/>
    <property type="match status" value="1"/>
</dbReference>
<evidence type="ECO:0000256" key="1">
    <source>
        <dbReference type="SAM" id="MobiDB-lite"/>
    </source>
</evidence>
<dbReference type="InterPro" id="IPR010994">
    <property type="entry name" value="RuvA_2-like"/>
</dbReference>
<dbReference type="PANTHER" id="PTHR21180">
    <property type="entry name" value="ENDONUCLEASE/EXONUCLEASE/PHOSPHATASE FAMILY DOMAIN-CONTAINING PROTEIN 1"/>
    <property type="match status" value="1"/>
</dbReference>
<dbReference type="GO" id="GO:0003677">
    <property type="term" value="F:DNA binding"/>
    <property type="evidence" value="ECO:0007669"/>
    <property type="project" value="InterPro"/>
</dbReference>
<evidence type="ECO:0000259" key="2">
    <source>
        <dbReference type="SMART" id="SM00278"/>
    </source>
</evidence>
<keyword evidence="4" id="KW-1185">Reference proteome</keyword>
<dbReference type="Proteomes" id="UP000317303">
    <property type="component" value="Unassembled WGS sequence"/>
</dbReference>
<dbReference type="EMBL" id="VLJV01000001">
    <property type="protein sequence ID" value="TWH18444.1"/>
    <property type="molecule type" value="Genomic_DNA"/>
</dbReference>
<feature type="region of interest" description="Disordered" evidence="1">
    <location>
        <begin position="24"/>
        <end position="72"/>
    </location>
</feature>
<dbReference type="GO" id="GO:0006281">
    <property type="term" value="P:DNA repair"/>
    <property type="evidence" value="ECO:0007669"/>
    <property type="project" value="InterPro"/>
</dbReference>
<organism evidence="3 4">
    <name type="scientific">Prauserella rugosa</name>
    <dbReference type="NCBI Taxonomy" id="43354"/>
    <lineage>
        <taxon>Bacteria</taxon>
        <taxon>Bacillati</taxon>
        <taxon>Actinomycetota</taxon>
        <taxon>Actinomycetes</taxon>
        <taxon>Pseudonocardiales</taxon>
        <taxon>Pseudonocardiaceae</taxon>
        <taxon>Prauserella</taxon>
    </lineage>
</organism>
<dbReference type="GO" id="GO:0015627">
    <property type="term" value="C:type II protein secretion system complex"/>
    <property type="evidence" value="ECO:0007669"/>
    <property type="project" value="TreeGrafter"/>
</dbReference>
<dbReference type="InterPro" id="IPR051675">
    <property type="entry name" value="Endo/Exo/Phosphatase_dom_1"/>
</dbReference>